<keyword evidence="4" id="KW-1185">Reference proteome</keyword>
<keyword evidence="1" id="KW-0808">Transferase</keyword>
<keyword evidence="2" id="KW-0012">Acyltransferase</keyword>
<evidence type="ECO:0000313" key="3">
    <source>
        <dbReference type="EMBL" id="KAL1560726.1"/>
    </source>
</evidence>
<dbReference type="PANTHER" id="PTHR31625">
    <property type="match status" value="1"/>
</dbReference>
<dbReference type="InterPro" id="IPR023213">
    <property type="entry name" value="CAT-like_dom_sf"/>
</dbReference>
<sequence>MTTVLETCGIQPQAGGGAELLLPLSFFDMTWLHFNPIRRLIFYNHQCSEAEFSNSIVPNLKHSLSLTLKHYLPVAANLLYPFDTETSKPVFRYISGDSVPLTIAVSSLDFDELVANHARESDQFYDLLPPTVALAVEENYQIAPATRREIDRRFHEGVGYDQQIRR</sequence>
<protein>
    <submittedName>
        <fullName evidence="3">Malonyl-coenzyme:anthocyanin 5-O-glucoside-6'''-O-malonyltransferase-like</fullName>
    </submittedName>
</protein>
<gene>
    <name evidence="3" type="ORF">AAHA92_10907</name>
</gene>
<dbReference type="Proteomes" id="UP001567538">
    <property type="component" value="Unassembled WGS sequence"/>
</dbReference>
<dbReference type="Gene3D" id="3.30.559.10">
    <property type="entry name" value="Chloramphenicol acetyltransferase-like domain"/>
    <property type="match status" value="1"/>
</dbReference>
<evidence type="ECO:0000313" key="4">
    <source>
        <dbReference type="Proteomes" id="UP001567538"/>
    </source>
</evidence>
<proteinExistence type="predicted"/>
<organism evidence="3 4">
    <name type="scientific">Salvia divinorum</name>
    <name type="common">Maria pastora</name>
    <name type="synonym">Diviner's sage</name>
    <dbReference type="NCBI Taxonomy" id="28513"/>
    <lineage>
        <taxon>Eukaryota</taxon>
        <taxon>Viridiplantae</taxon>
        <taxon>Streptophyta</taxon>
        <taxon>Embryophyta</taxon>
        <taxon>Tracheophyta</taxon>
        <taxon>Spermatophyta</taxon>
        <taxon>Magnoliopsida</taxon>
        <taxon>eudicotyledons</taxon>
        <taxon>Gunneridae</taxon>
        <taxon>Pentapetalae</taxon>
        <taxon>asterids</taxon>
        <taxon>lamiids</taxon>
        <taxon>Lamiales</taxon>
        <taxon>Lamiaceae</taxon>
        <taxon>Nepetoideae</taxon>
        <taxon>Mentheae</taxon>
        <taxon>Salviinae</taxon>
        <taxon>Salvia</taxon>
        <taxon>Salvia subgen. Calosphace</taxon>
    </lineage>
</organism>
<comment type="caution">
    <text evidence="3">The sequence shown here is derived from an EMBL/GenBank/DDBJ whole genome shotgun (WGS) entry which is preliminary data.</text>
</comment>
<reference evidence="3 4" key="1">
    <citation type="submission" date="2024-06" db="EMBL/GenBank/DDBJ databases">
        <title>A chromosome level genome sequence of Diviner's sage (Salvia divinorum).</title>
        <authorList>
            <person name="Ford S.A."/>
            <person name="Ro D.-K."/>
            <person name="Ness R.W."/>
            <person name="Phillips M.A."/>
        </authorList>
    </citation>
    <scope>NUCLEOTIDE SEQUENCE [LARGE SCALE GENOMIC DNA]</scope>
    <source>
        <strain evidence="3">SAF-2024a</strain>
        <tissue evidence="3">Leaf</tissue>
    </source>
</reference>
<dbReference type="AlphaFoldDB" id="A0ABD1I093"/>
<dbReference type="EMBL" id="JBEAFC010000004">
    <property type="protein sequence ID" value="KAL1560726.1"/>
    <property type="molecule type" value="Genomic_DNA"/>
</dbReference>
<accession>A0ABD1I093</accession>
<name>A0ABD1I093_SALDI</name>
<dbReference type="InterPro" id="IPR051504">
    <property type="entry name" value="Plant_metabolite_acyltrans"/>
</dbReference>
<evidence type="ECO:0000256" key="2">
    <source>
        <dbReference type="ARBA" id="ARBA00023315"/>
    </source>
</evidence>
<evidence type="ECO:0000256" key="1">
    <source>
        <dbReference type="ARBA" id="ARBA00022679"/>
    </source>
</evidence>
<dbReference type="GO" id="GO:0016747">
    <property type="term" value="F:acyltransferase activity, transferring groups other than amino-acyl groups"/>
    <property type="evidence" value="ECO:0007669"/>
    <property type="project" value="UniProtKB-ARBA"/>
</dbReference>